<comment type="similarity">
    <text evidence="2">Belongs to the class-II aminoacyl-tRNA synthetase family.</text>
</comment>
<dbReference type="SUPFAM" id="SSF52954">
    <property type="entry name" value="Class II aaRS ABD-related"/>
    <property type="match status" value="1"/>
</dbReference>
<dbReference type="InterPro" id="IPR006195">
    <property type="entry name" value="aa-tRNA-synth_II"/>
</dbReference>
<dbReference type="InterPro" id="IPR002314">
    <property type="entry name" value="aa-tRNA-synt_IIb"/>
</dbReference>
<keyword evidence="4 15" id="KW-0436">Ligase</keyword>
<dbReference type="GO" id="GO:0004829">
    <property type="term" value="F:threonine-tRNA ligase activity"/>
    <property type="evidence" value="ECO:0007669"/>
    <property type="project" value="UniProtKB-EC"/>
</dbReference>
<reference evidence="15 16" key="1">
    <citation type="submission" date="2017-01" db="EMBL/GenBank/DDBJ databases">
        <title>Draft genome sequence of Diplodia seriata F98.1, a fungal species involved in grapevine trunk diseases.</title>
        <authorList>
            <person name="Robert-Siegwald G."/>
            <person name="Vallet J."/>
            <person name="Abou-Mansour E."/>
            <person name="Xu J."/>
            <person name="Rey P."/>
            <person name="Bertsch C."/>
            <person name="Rego C."/>
            <person name="Larignon P."/>
            <person name="Fontaine F."/>
            <person name="Lebrun M.-H."/>
        </authorList>
    </citation>
    <scope>NUCLEOTIDE SEQUENCE [LARGE SCALE GENOMIC DNA]</scope>
    <source>
        <strain evidence="15 16">F98.1</strain>
    </source>
</reference>
<dbReference type="InterPro" id="IPR045864">
    <property type="entry name" value="aa-tRNA-synth_II/BPL/LPL"/>
</dbReference>
<comment type="subcellular location">
    <subcellularLocation>
        <location evidence="1">Mitochondrion matrix</location>
    </subcellularLocation>
</comment>
<dbReference type="FunFam" id="3.30.930.10:FF:000039">
    <property type="entry name" value="Threonyl-tRNA synthetase, mitochondrial"/>
    <property type="match status" value="1"/>
</dbReference>
<evidence type="ECO:0000256" key="1">
    <source>
        <dbReference type="ARBA" id="ARBA00004305"/>
    </source>
</evidence>
<evidence type="ECO:0000256" key="5">
    <source>
        <dbReference type="ARBA" id="ARBA00022741"/>
    </source>
</evidence>
<evidence type="ECO:0000256" key="13">
    <source>
        <dbReference type="SAM" id="MobiDB-lite"/>
    </source>
</evidence>
<feature type="compositionally biased region" description="Basic and acidic residues" evidence="13">
    <location>
        <begin position="55"/>
        <end position="65"/>
    </location>
</feature>
<dbReference type="Pfam" id="PF00587">
    <property type="entry name" value="tRNA-synt_2b"/>
    <property type="match status" value="1"/>
</dbReference>
<comment type="caution">
    <text evidence="15">The sequence shown here is derived from an EMBL/GenBank/DDBJ whole genome shotgun (WGS) entry which is preliminary data.</text>
</comment>
<dbReference type="InterPro" id="IPR033728">
    <property type="entry name" value="ThrRS_core"/>
</dbReference>
<dbReference type="OrthoDB" id="5423599at2759"/>
<feature type="region of interest" description="Disordered" evidence="13">
    <location>
        <begin position="20"/>
        <end position="65"/>
    </location>
</feature>
<sequence length="555" mass="62517">MSARRPPLCLSHIARYARAPRSQWTPRPAPWTRACSCSAPRPAPPAQTLNPTTDDPPKPPADHRELGTQQDLFTTSRYSPGSPIFLPNGAAMLNKLANFLRTQYPLFGFREVITPTMYKKSLWEESGHWENYADDMFSVQGRGATGQKEAAEAGEDEEFGLKPMNCPGHCLLFASEKRNYRNLPIRYADFSALHRNEVSGALSGLTRVRRFHQDDGHIFCRPSQIQEEIKRTLDFVGMVYDTFGLGPYKLMLSTRPEAHYIGMAEEWDRAESQLKAALEDSGREWAINAGDGAFYGPKIDIILRDSDGKEHQTATIQLDFQLPQRFNLFYTAPAPELERTGSVTADTAPELLNQTGRVTPVIIHRAILGSLERFLALLIEHYDGKYPFWLAPRPAIILSVSQDPELVAHVQRLARDLAGLPQDQEQQQQRNDEVESGMSPKDKPANATMRPAPLGRPPVQVDVDTTERTISKKLREARFRGYNHILVVGSKEMQEGKVQMQVWNQPNVLEAEGVLHRVHPAIGGKDFPPLSKGKGVELEPRTVREYFEGLMDRYL</sequence>
<evidence type="ECO:0000256" key="4">
    <source>
        <dbReference type="ARBA" id="ARBA00022598"/>
    </source>
</evidence>
<evidence type="ECO:0000256" key="8">
    <source>
        <dbReference type="ARBA" id="ARBA00022946"/>
    </source>
</evidence>
<dbReference type="STRING" id="420778.A0A1S8B5A0"/>
<keyword evidence="5" id="KW-0547">Nucleotide-binding</keyword>
<keyword evidence="9" id="KW-0496">Mitochondrion</keyword>
<dbReference type="InterPro" id="IPR036621">
    <property type="entry name" value="Anticodon-bd_dom_sf"/>
</dbReference>
<evidence type="ECO:0000256" key="3">
    <source>
        <dbReference type="ARBA" id="ARBA00013163"/>
    </source>
</evidence>
<dbReference type="EMBL" id="MSZU01000114">
    <property type="protein sequence ID" value="OMP82548.1"/>
    <property type="molecule type" value="Genomic_DNA"/>
</dbReference>
<gene>
    <name evidence="15" type="ORF">BK809_0006858</name>
</gene>
<keyword evidence="6" id="KW-0067">ATP-binding</keyword>
<evidence type="ECO:0000256" key="6">
    <source>
        <dbReference type="ARBA" id="ARBA00022840"/>
    </source>
</evidence>
<evidence type="ECO:0000256" key="7">
    <source>
        <dbReference type="ARBA" id="ARBA00022917"/>
    </source>
</evidence>
<dbReference type="InterPro" id="IPR002320">
    <property type="entry name" value="Thr-tRNA-ligase_IIa"/>
</dbReference>
<dbReference type="EC" id="6.1.1.3" evidence="3"/>
<protein>
    <recommendedName>
        <fullName evidence="3">threonine--tRNA ligase</fullName>
        <ecNumber evidence="3">6.1.1.3</ecNumber>
    </recommendedName>
    <alternativeName>
        <fullName evidence="11">Threonyl-tRNA synthetase</fullName>
    </alternativeName>
</protein>
<evidence type="ECO:0000256" key="10">
    <source>
        <dbReference type="ARBA" id="ARBA00023146"/>
    </source>
</evidence>
<organism evidence="15 16">
    <name type="scientific">Diplodia seriata</name>
    <dbReference type="NCBI Taxonomy" id="420778"/>
    <lineage>
        <taxon>Eukaryota</taxon>
        <taxon>Fungi</taxon>
        <taxon>Dikarya</taxon>
        <taxon>Ascomycota</taxon>
        <taxon>Pezizomycotina</taxon>
        <taxon>Dothideomycetes</taxon>
        <taxon>Dothideomycetes incertae sedis</taxon>
        <taxon>Botryosphaeriales</taxon>
        <taxon>Botryosphaeriaceae</taxon>
        <taxon>Diplodia</taxon>
    </lineage>
</organism>
<dbReference type="Gene3D" id="3.30.930.10">
    <property type="entry name" value="Bira Bifunctional Protein, Domain 2"/>
    <property type="match status" value="1"/>
</dbReference>
<feature type="domain" description="Aminoacyl-transfer RNA synthetases class-II family profile" evidence="14">
    <location>
        <begin position="87"/>
        <end position="387"/>
    </location>
</feature>
<keyword evidence="10" id="KW-0030">Aminoacyl-tRNA synthetase</keyword>
<dbReference type="Proteomes" id="UP000190776">
    <property type="component" value="Unassembled WGS sequence"/>
</dbReference>
<evidence type="ECO:0000256" key="12">
    <source>
        <dbReference type="ARBA" id="ARBA00049515"/>
    </source>
</evidence>
<evidence type="ECO:0000313" key="16">
    <source>
        <dbReference type="Proteomes" id="UP000190776"/>
    </source>
</evidence>
<evidence type="ECO:0000256" key="11">
    <source>
        <dbReference type="ARBA" id="ARBA00031900"/>
    </source>
</evidence>
<dbReference type="SUPFAM" id="SSF55681">
    <property type="entry name" value="Class II aaRS and biotin synthetases"/>
    <property type="match status" value="1"/>
</dbReference>
<dbReference type="InterPro" id="IPR004154">
    <property type="entry name" value="Anticodon-bd"/>
</dbReference>
<comment type="catalytic activity">
    <reaction evidence="12">
        <text>tRNA(Thr) + L-threonine + ATP = L-threonyl-tRNA(Thr) + AMP + diphosphate + H(+)</text>
        <dbReference type="Rhea" id="RHEA:24624"/>
        <dbReference type="Rhea" id="RHEA-COMP:9670"/>
        <dbReference type="Rhea" id="RHEA-COMP:9704"/>
        <dbReference type="ChEBI" id="CHEBI:15378"/>
        <dbReference type="ChEBI" id="CHEBI:30616"/>
        <dbReference type="ChEBI" id="CHEBI:33019"/>
        <dbReference type="ChEBI" id="CHEBI:57926"/>
        <dbReference type="ChEBI" id="CHEBI:78442"/>
        <dbReference type="ChEBI" id="CHEBI:78534"/>
        <dbReference type="ChEBI" id="CHEBI:456215"/>
        <dbReference type="EC" id="6.1.1.3"/>
    </reaction>
</comment>
<proteinExistence type="inferred from homology"/>
<dbReference type="Gene3D" id="3.40.50.800">
    <property type="entry name" value="Anticodon-binding domain"/>
    <property type="match status" value="1"/>
</dbReference>
<dbReference type="CDD" id="cd00771">
    <property type="entry name" value="ThrRS_core"/>
    <property type="match status" value="1"/>
</dbReference>
<accession>A0A1S8B5A0</accession>
<evidence type="ECO:0000256" key="9">
    <source>
        <dbReference type="ARBA" id="ARBA00023128"/>
    </source>
</evidence>
<name>A0A1S8B5A0_9PEZI</name>
<feature type="region of interest" description="Disordered" evidence="13">
    <location>
        <begin position="419"/>
        <end position="460"/>
    </location>
</feature>
<dbReference type="PANTHER" id="PTHR11451">
    <property type="entry name" value="THREONINE-TRNA LIGASE"/>
    <property type="match status" value="1"/>
</dbReference>
<dbReference type="GO" id="GO:0005759">
    <property type="term" value="C:mitochondrial matrix"/>
    <property type="evidence" value="ECO:0007669"/>
    <property type="project" value="UniProtKB-SubCell"/>
</dbReference>
<dbReference type="PRINTS" id="PR01047">
    <property type="entry name" value="TRNASYNTHTHR"/>
</dbReference>
<evidence type="ECO:0000259" key="14">
    <source>
        <dbReference type="PROSITE" id="PS50862"/>
    </source>
</evidence>
<keyword evidence="8" id="KW-0809">Transit peptide</keyword>
<dbReference type="PROSITE" id="PS50862">
    <property type="entry name" value="AA_TRNA_LIGASE_II"/>
    <property type="match status" value="1"/>
</dbReference>
<evidence type="ECO:0000313" key="15">
    <source>
        <dbReference type="EMBL" id="OMP82548.1"/>
    </source>
</evidence>
<dbReference type="PANTHER" id="PTHR11451:SF50">
    <property type="entry name" value="THREONINE--TRNA LIGASE, MITOCHONDRIAL"/>
    <property type="match status" value="1"/>
</dbReference>
<evidence type="ECO:0000256" key="2">
    <source>
        <dbReference type="ARBA" id="ARBA00008226"/>
    </source>
</evidence>
<dbReference type="GO" id="GO:0006435">
    <property type="term" value="P:threonyl-tRNA aminoacylation"/>
    <property type="evidence" value="ECO:0007669"/>
    <property type="project" value="InterPro"/>
</dbReference>
<dbReference type="AlphaFoldDB" id="A0A1S8B5A0"/>
<dbReference type="GO" id="GO:0005524">
    <property type="term" value="F:ATP binding"/>
    <property type="evidence" value="ECO:0007669"/>
    <property type="project" value="UniProtKB-KW"/>
</dbReference>
<keyword evidence="7" id="KW-0648">Protein biosynthesis</keyword>
<dbReference type="Pfam" id="PF03129">
    <property type="entry name" value="HGTP_anticodon"/>
    <property type="match status" value="1"/>
</dbReference>